<dbReference type="InterPro" id="IPR045239">
    <property type="entry name" value="bHLH95_bHLH"/>
</dbReference>
<dbReference type="GO" id="GO:0046983">
    <property type="term" value="F:protein dimerization activity"/>
    <property type="evidence" value="ECO:0007669"/>
    <property type="project" value="InterPro"/>
</dbReference>
<comment type="caution">
    <text evidence="8">The sequence shown here is derived from an EMBL/GenBank/DDBJ whole genome shotgun (WGS) entry which is preliminary data.</text>
</comment>
<reference evidence="8" key="1">
    <citation type="submission" date="2023-07" db="EMBL/GenBank/DDBJ databases">
        <title>draft genome sequence of fig (Ficus carica).</title>
        <authorList>
            <person name="Takahashi T."/>
            <person name="Nishimura K."/>
        </authorList>
    </citation>
    <scope>NUCLEOTIDE SEQUENCE</scope>
</reference>
<dbReference type="InterPro" id="IPR045843">
    <property type="entry name" value="IND-like"/>
</dbReference>
<dbReference type="GO" id="GO:0005634">
    <property type="term" value="C:nucleus"/>
    <property type="evidence" value="ECO:0007669"/>
    <property type="project" value="UniProtKB-SubCell"/>
</dbReference>
<evidence type="ECO:0000259" key="7">
    <source>
        <dbReference type="PROSITE" id="PS50888"/>
    </source>
</evidence>
<dbReference type="CDD" id="cd11393">
    <property type="entry name" value="bHLH_AtbHLH_like"/>
    <property type="match status" value="1"/>
</dbReference>
<feature type="domain" description="BHLH" evidence="7">
    <location>
        <begin position="217"/>
        <end position="266"/>
    </location>
</feature>
<dbReference type="GO" id="GO:0000981">
    <property type="term" value="F:DNA-binding transcription factor activity, RNA polymerase II-specific"/>
    <property type="evidence" value="ECO:0007669"/>
    <property type="project" value="TreeGrafter"/>
</dbReference>
<dbReference type="Proteomes" id="UP001187192">
    <property type="component" value="Unassembled WGS sequence"/>
</dbReference>
<evidence type="ECO:0000256" key="5">
    <source>
        <dbReference type="ARBA" id="ARBA00023242"/>
    </source>
</evidence>
<organism evidence="8 9">
    <name type="scientific">Ficus carica</name>
    <name type="common">Common fig</name>
    <dbReference type="NCBI Taxonomy" id="3494"/>
    <lineage>
        <taxon>Eukaryota</taxon>
        <taxon>Viridiplantae</taxon>
        <taxon>Streptophyta</taxon>
        <taxon>Embryophyta</taxon>
        <taxon>Tracheophyta</taxon>
        <taxon>Spermatophyta</taxon>
        <taxon>Magnoliopsida</taxon>
        <taxon>eudicotyledons</taxon>
        <taxon>Gunneridae</taxon>
        <taxon>Pentapetalae</taxon>
        <taxon>rosids</taxon>
        <taxon>fabids</taxon>
        <taxon>Rosales</taxon>
        <taxon>Moraceae</taxon>
        <taxon>Ficeae</taxon>
        <taxon>Ficus</taxon>
    </lineage>
</organism>
<keyword evidence="5" id="KW-0539">Nucleus</keyword>
<dbReference type="Gene3D" id="4.10.280.10">
    <property type="entry name" value="Helix-loop-helix DNA-binding domain"/>
    <property type="match status" value="1"/>
</dbReference>
<name>A0AA88A3A9_FICCA</name>
<feature type="compositionally biased region" description="Low complexity" evidence="6">
    <location>
        <begin position="206"/>
        <end position="221"/>
    </location>
</feature>
<evidence type="ECO:0000256" key="4">
    <source>
        <dbReference type="ARBA" id="ARBA00023163"/>
    </source>
</evidence>
<dbReference type="InterPro" id="IPR011598">
    <property type="entry name" value="bHLH_dom"/>
</dbReference>
<accession>A0AA88A3A9</accession>
<dbReference type="SUPFAM" id="SSF47459">
    <property type="entry name" value="HLH, helix-loop-helix DNA-binding domain"/>
    <property type="match status" value="1"/>
</dbReference>
<proteinExistence type="predicted"/>
<sequence>MEGQSSSHNSPMQLMPLNFDGNNNTANEVSDVPVDVQSQHILMASGRSWSQNELPLPIPWWIPQEPSPKYVKFLAESSALLQMNNNNSTDDMMFESLALPASGAYALSGLSDFQMDMSYNYLGQACGSTRSAEMDVWQFIKMLITLNTFRKQLRHKRPHDEDMETKFATTQQQIQAQNHTYWTQTSNGDSHNNMSQADVASTARVASLKSPSRPRPSASPKTNTTDRQRRMRIADKLNALQELLPNSAEGCQASILDDVIDHVKYLQLQIKGYGHYFCEHQMSNEPLEEMIGKLLELNPLEAIQLLEMKGLLLMPIEFTKGLV</sequence>
<keyword evidence="2" id="KW-0805">Transcription regulation</keyword>
<keyword evidence="4" id="KW-0804">Transcription</keyword>
<evidence type="ECO:0000256" key="3">
    <source>
        <dbReference type="ARBA" id="ARBA00023125"/>
    </source>
</evidence>
<keyword evidence="9" id="KW-1185">Reference proteome</keyword>
<feature type="region of interest" description="Disordered" evidence="6">
    <location>
        <begin position="183"/>
        <end position="229"/>
    </location>
</feature>
<dbReference type="Pfam" id="PF00010">
    <property type="entry name" value="HLH"/>
    <property type="match status" value="1"/>
</dbReference>
<feature type="compositionally biased region" description="Polar residues" evidence="6">
    <location>
        <begin position="183"/>
        <end position="199"/>
    </location>
</feature>
<evidence type="ECO:0000256" key="6">
    <source>
        <dbReference type="SAM" id="MobiDB-lite"/>
    </source>
</evidence>
<dbReference type="PROSITE" id="PS50888">
    <property type="entry name" value="BHLH"/>
    <property type="match status" value="1"/>
</dbReference>
<dbReference type="EMBL" id="BTGU01000029">
    <property type="protein sequence ID" value="GMN48764.1"/>
    <property type="molecule type" value="Genomic_DNA"/>
</dbReference>
<keyword evidence="3" id="KW-0238">DNA-binding</keyword>
<gene>
    <name evidence="8" type="ORF">TIFTF001_017930</name>
</gene>
<dbReference type="PANTHER" id="PTHR16223:SF109">
    <property type="entry name" value="BHLH DOMAIN-CONTAINING PROTEIN"/>
    <property type="match status" value="1"/>
</dbReference>
<evidence type="ECO:0000313" key="8">
    <source>
        <dbReference type="EMBL" id="GMN48764.1"/>
    </source>
</evidence>
<evidence type="ECO:0000256" key="2">
    <source>
        <dbReference type="ARBA" id="ARBA00023015"/>
    </source>
</evidence>
<protein>
    <recommendedName>
        <fullName evidence="7">BHLH domain-containing protein</fullName>
    </recommendedName>
</protein>
<evidence type="ECO:0000256" key="1">
    <source>
        <dbReference type="ARBA" id="ARBA00004123"/>
    </source>
</evidence>
<dbReference type="GO" id="GO:0000978">
    <property type="term" value="F:RNA polymerase II cis-regulatory region sequence-specific DNA binding"/>
    <property type="evidence" value="ECO:0007669"/>
    <property type="project" value="TreeGrafter"/>
</dbReference>
<dbReference type="AlphaFoldDB" id="A0AA88A3A9"/>
<evidence type="ECO:0000313" key="9">
    <source>
        <dbReference type="Proteomes" id="UP001187192"/>
    </source>
</evidence>
<dbReference type="PANTHER" id="PTHR16223">
    <property type="entry name" value="TRANSCRIPTION FACTOR BHLH83-RELATED"/>
    <property type="match status" value="1"/>
</dbReference>
<dbReference type="InterPro" id="IPR036638">
    <property type="entry name" value="HLH_DNA-bd_sf"/>
</dbReference>
<comment type="subcellular location">
    <subcellularLocation>
        <location evidence="1">Nucleus</location>
    </subcellularLocation>
</comment>
<dbReference type="SMART" id="SM00353">
    <property type="entry name" value="HLH"/>
    <property type="match status" value="1"/>
</dbReference>